<organism evidence="1 2">
    <name type="scientific">Vicia faba</name>
    <name type="common">Broad bean</name>
    <name type="synonym">Faba vulgaris</name>
    <dbReference type="NCBI Taxonomy" id="3906"/>
    <lineage>
        <taxon>Eukaryota</taxon>
        <taxon>Viridiplantae</taxon>
        <taxon>Streptophyta</taxon>
        <taxon>Embryophyta</taxon>
        <taxon>Tracheophyta</taxon>
        <taxon>Spermatophyta</taxon>
        <taxon>Magnoliopsida</taxon>
        <taxon>eudicotyledons</taxon>
        <taxon>Gunneridae</taxon>
        <taxon>Pentapetalae</taxon>
        <taxon>rosids</taxon>
        <taxon>fabids</taxon>
        <taxon>Fabales</taxon>
        <taxon>Fabaceae</taxon>
        <taxon>Papilionoideae</taxon>
        <taxon>50 kb inversion clade</taxon>
        <taxon>NPAAA clade</taxon>
        <taxon>Hologalegina</taxon>
        <taxon>IRL clade</taxon>
        <taxon>Fabeae</taxon>
        <taxon>Vicia</taxon>
    </lineage>
</organism>
<evidence type="ECO:0000313" key="2">
    <source>
        <dbReference type="Proteomes" id="UP001157006"/>
    </source>
</evidence>
<proteinExistence type="predicted"/>
<dbReference type="EMBL" id="OX451737">
    <property type="protein sequence ID" value="CAI8596493.1"/>
    <property type="molecule type" value="Genomic_DNA"/>
</dbReference>
<name>A0AAV0ZGZ4_VICFA</name>
<protein>
    <submittedName>
        <fullName evidence="1">Uncharacterized protein</fullName>
    </submittedName>
</protein>
<sequence>MLRKKSRCNWIKLSDANSKFFHSVMKGRFRSNNMVGMESVRGRLMRVEDIKIGVFRHFKNQFSKSVPLCHVLDGEVFNSLSKEEKDMGFREGNTWNWDLSIDENRLVGDCVWEWVDLTALLEGVRPDLAVVISWRGGRL</sequence>
<dbReference type="AlphaFoldDB" id="A0AAV0ZGZ4"/>
<gene>
    <name evidence="1" type="ORF">VFH_II038000</name>
</gene>
<dbReference type="Proteomes" id="UP001157006">
    <property type="component" value="Chromosome 2"/>
</dbReference>
<accession>A0AAV0ZGZ4</accession>
<keyword evidence="2" id="KW-1185">Reference proteome</keyword>
<evidence type="ECO:0000313" key="1">
    <source>
        <dbReference type="EMBL" id="CAI8596493.1"/>
    </source>
</evidence>
<reference evidence="1 2" key="1">
    <citation type="submission" date="2023-01" db="EMBL/GenBank/DDBJ databases">
        <authorList>
            <person name="Kreplak J."/>
        </authorList>
    </citation>
    <scope>NUCLEOTIDE SEQUENCE [LARGE SCALE GENOMIC DNA]</scope>
</reference>